<dbReference type="AlphaFoldDB" id="X6PG08"/>
<evidence type="ECO:0000313" key="2">
    <source>
        <dbReference type="Proteomes" id="UP000023152"/>
    </source>
</evidence>
<keyword evidence="2" id="KW-1185">Reference proteome</keyword>
<proteinExistence type="predicted"/>
<accession>X6PG08</accession>
<evidence type="ECO:0000313" key="1">
    <source>
        <dbReference type="EMBL" id="ETO36632.1"/>
    </source>
</evidence>
<name>X6PG08_RETFI</name>
<protein>
    <submittedName>
        <fullName evidence="1">Uncharacterized protein</fullName>
    </submittedName>
</protein>
<comment type="caution">
    <text evidence="1">The sequence shown here is derived from an EMBL/GenBank/DDBJ whole genome shotgun (WGS) entry which is preliminary data.</text>
</comment>
<dbReference type="Proteomes" id="UP000023152">
    <property type="component" value="Unassembled WGS sequence"/>
</dbReference>
<gene>
    <name evidence="1" type="ORF">RFI_00430</name>
</gene>
<dbReference type="EMBL" id="ASPP01000458">
    <property type="protein sequence ID" value="ETO36632.1"/>
    <property type="molecule type" value="Genomic_DNA"/>
</dbReference>
<sequence>MKNVSPNENDDDIMKAPQEMEYNVDKVYMFKGLPMIKVLFDTPNDVKRAIQEKENNKSEDCYNKKKPITYICILCSRYHACDSIFIKHKNKELKDSDHQAQGKDLDVSAIITITSTDKTNRSDEVSQLRAEIAKLCATVEGLSAIVQSLKQLIRYQEEEDNNHSKQENSFLEYGQ</sequence>
<reference evidence="1 2" key="1">
    <citation type="journal article" date="2013" name="Curr. Biol.">
        <title>The Genome of the Foraminiferan Reticulomyxa filosa.</title>
        <authorList>
            <person name="Glockner G."/>
            <person name="Hulsmann N."/>
            <person name="Schleicher M."/>
            <person name="Noegel A.A."/>
            <person name="Eichinger L."/>
            <person name="Gallinger C."/>
            <person name="Pawlowski J."/>
            <person name="Sierra R."/>
            <person name="Euteneuer U."/>
            <person name="Pillet L."/>
            <person name="Moustafa A."/>
            <person name="Platzer M."/>
            <person name="Groth M."/>
            <person name="Szafranski K."/>
            <person name="Schliwa M."/>
        </authorList>
    </citation>
    <scope>NUCLEOTIDE SEQUENCE [LARGE SCALE GENOMIC DNA]</scope>
</reference>
<organism evidence="1 2">
    <name type="scientific">Reticulomyxa filosa</name>
    <dbReference type="NCBI Taxonomy" id="46433"/>
    <lineage>
        <taxon>Eukaryota</taxon>
        <taxon>Sar</taxon>
        <taxon>Rhizaria</taxon>
        <taxon>Retaria</taxon>
        <taxon>Foraminifera</taxon>
        <taxon>Monothalamids</taxon>
        <taxon>Reticulomyxidae</taxon>
        <taxon>Reticulomyxa</taxon>
    </lineage>
</organism>